<dbReference type="EMBL" id="CAUYUJ010000481">
    <property type="protein sequence ID" value="CAK0790783.1"/>
    <property type="molecule type" value="Genomic_DNA"/>
</dbReference>
<reference evidence="2" key="1">
    <citation type="submission" date="2023-10" db="EMBL/GenBank/DDBJ databases">
        <authorList>
            <person name="Chen Y."/>
            <person name="Shah S."/>
            <person name="Dougan E. K."/>
            <person name="Thang M."/>
            <person name="Chan C."/>
        </authorList>
    </citation>
    <scope>NUCLEOTIDE SEQUENCE [LARGE SCALE GENOMIC DNA]</scope>
</reference>
<evidence type="ECO:0000256" key="1">
    <source>
        <dbReference type="SAM" id="MobiDB-lite"/>
    </source>
</evidence>
<evidence type="ECO:0000313" key="3">
    <source>
        <dbReference type="Proteomes" id="UP001189429"/>
    </source>
</evidence>
<proteinExistence type="predicted"/>
<feature type="region of interest" description="Disordered" evidence="1">
    <location>
        <begin position="193"/>
        <end position="318"/>
    </location>
</feature>
<feature type="compositionally biased region" description="Basic residues" evidence="1">
    <location>
        <begin position="203"/>
        <end position="217"/>
    </location>
</feature>
<protein>
    <submittedName>
        <fullName evidence="2">Uncharacterized protein</fullName>
    </submittedName>
</protein>
<feature type="compositionally biased region" description="Basic and acidic residues" evidence="1">
    <location>
        <begin position="193"/>
        <end position="202"/>
    </location>
</feature>
<keyword evidence="3" id="KW-1185">Reference proteome</keyword>
<name>A0ABN9PFE3_9DINO</name>
<feature type="compositionally biased region" description="Basic residues" evidence="1">
    <location>
        <begin position="240"/>
        <end position="250"/>
    </location>
</feature>
<dbReference type="Proteomes" id="UP001189429">
    <property type="component" value="Unassembled WGS sequence"/>
</dbReference>
<accession>A0ABN9PFE3</accession>
<gene>
    <name evidence="2" type="ORF">PCOR1329_LOCUS1977</name>
</gene>
<comment type="caution">
    <text evidence="2">The sequence shown here is derived from an EMBL/GenBank/DDBJ whole genome shotgun (WGS) entry which is preliminary data.</text>
</comment>
<evidence type="ECO:0000313" key="2">
    <source>
        <dbReference type="EMBL" id="CAK0790783.1"/>
    </source>
</evidence>
<feature type="compositionally biased region" description="Low complexity" evidence="1">
    <location>
        <begin position="281"/>
        <end position="304"/>
    </location>
</feature>
<organism evidence="2 3">
    <name type="scientific">Prorocentrum cordatum</name>
    <dbReference type="NCBI Taxonomy" id="2364126"/>
    <lineage>
        <taxon>Eukaryota</taxon>
        <taxon>Sar</taxon>
        <taxon>Alveolata</taxon>
        <taxon>Dinophyceae</taxon>
        <taxon>Prorocentrales</taxon>
        <taxon>Prorocentraceae</taxon>
        <taxon>Prorocentrum</taxon>
    </lineage>
</organism>
<feature type="non-terminal residue" evidence="2">
    <location>
        <position position="318"/>
    </location>
</feature>
<feature type="compositionally biased region" description="Pro residues" evidence="1">
    <location>
        <begin position="263"/>
        <end position="280"/>
    </location>
</feature>
<sequence length="318" mass="33059">MSLAKRRAEQEARFGALEERQDYLERVVRGLKRKVNEVTKSCHLVCEGCHGLQALYEQHVPANKFRELREAAPETLVRDLAAKLEEGWPLQGDTANVSSLRKLLEGLSEPGTLRGVYQQVRTEQGSKVPVPGTFYLVLRFSIDSLAVERSVQRFDAPLRRASGLAVRGAQPPPLPAGQDPPAKVLLWVEKTPEEKEAAEARRQAKGRGKGNKGRVKGGKGGGKSSGSKGDKSGGKGGGKGGRKGGKGGRKGGRDGGADGNGAPPAPPPAPQAKAEPPAPAPQAKAGPAAQGAAALSGAAASAGPSRPPPAVPAPYVAE</sequence>